<evidence type="ECO:0000256" key="12">
    <source>
        <dbReference type="ARBA" id="ARBA00022989"/>
    </source>
</evidence>
<dbReference type="AlphaFoldDB" id="A0A5Q3Q7I0"/>
<evidence type="ECO:0000256" key="18">
    <source>
        <dbReference type="ARBA" id="ARBA00049504"/>
    </source>
</evidence>
<comment type="catalytic activity">
    <reaction evidence="17 19">
        <text>alpha-ribazole + adenosylcob(III)inamide-GDP = adenosylcob(III)alamin + GMP + H(+)</text>
        <dbReference type="Rhea" id="RHEA:16049"/>
        <dbReference type="ChEBI" id="CHEBI:10329"/>
        <dbReference type="ChEBI" id="CHEBI:15378"/>
        <dbReference type="ChEBI" id="CHEBI:18408"/>
        <dbReference type="ChEBI" id="CHEBI:58115"/>
        <dbReference type="ChEBI" id="CHEBI:60487"/>
        <dbReference type="EC" id="2.7.8.26"/>
    </reaction>
</comment>
<dbReference type="GO" id="GO:0008818">
    <property type="term" value="F:cobalamin 5'-phosphate synthase activity"/>
    <property type="evidence" value="ECO:0007669"/>
    <property type="project" value="UniProtKB-UniRule"/>
</dbReference>
<keyword evidence="12 19" id="KW-1133">Transmembrane helix</keyword>
<keyword evidence="21" id="KW-1185">Reference proteome</keyword>
<evidence type="ECO:0000256" key="8">
    <source>
        <dbReference type="ARBA" id="ARBA00022573"/>
    </source>
</evidence>
<organism evidence="20 21">
    <name type="scientific">Allosaccharopolyspora coralli</name>
    <dbReference type="NCBI Taxonomy" id="2665642"/>
    <lineage>
        <taxon>Bacteria</taxon>
        <taxon>Bacillati</taxon>
        <taxon>Actinomycetota</taxon>
        <taxon>Actinomycetes</taxon>
        <taxon>Pseudonocardiales</taxon>
        <taxon>Pseudonocardiaceae</taxon>
        <taxon>Allosaccharopolyspora</taxon>
    </lineage>
</organism>
<feature type="transmembrane region" description="Helical" evidence="19">
    <location>
        <begin position="29"/>
        <end position="51"/>
    </location>
</feature>
<evidence type="ECO:0000256" key="16">
    <source>
        <dbReference type="ARBA" id="ARBA00032853"/>
    </source>
</evidence>
<dbReference type="Proteomes" id="UP000371041">
    <property type="component" value="Chromosome"/>
</dbReference>
<name>A0A5Q3Q7I0_9PSEU</name>
<evidence type="ECO:0000256" key="10">
    <source>
        <dbReference type="ARBA" id="ARBA00022692"/>
    </source>
</evidence>
<evidence type="ECO:0000256" key="5">
    <source>
        <dbReference type="ARBA" id="ARBA00013200"/>
    </source>
</evidence>
<comment type="similarity">
    <text evidence="4 19">Belongs to the CobS family.</text>
</comment>
<comment type="cofactor">
    <cofactor evidence="1 19">
        <name>Mg(2+)</name>
        <dbReference type="ChEBI" id="CHEBI:18420"/>
    </cofactor>
</comment>
<dbReference type="NCBIfam" id="TIGR00317">
    <property type="entry name" value="cobS"/>
    <property type="match status" value="1"/>
</dbReference>
<dbReference type="InterPro" id="IPR003805">
    <property type="entry name" value="CobS"/>
</dbReference>
<reference evidence="21" key="1">
    <citation type="submission" date="2019-11" db="EMBL/GenBank/DDBJ databases">
        <title>The complete genome sequence of Saccharopolyspora sp. E2A.</title>
        <authorList>
            <person name="Zhang G."/>
        </authorList>
    </citation>
    <scope>NUCLEOTIDE SEQUENCE [LARGE SCALE GENOMIC DNA]</scope>
    <source>
        <strain evidence="21">E2A</strain>
    </source>
</reference>
<evidence type="ECO:0000256" key="7">
    <source>
        <dbReference type="ARBA" id="ARBA00022475"/>
    </source>
</evidence>
<comment type="function">
    <text evidence="14 19">Joins adenosylcobinamide-GDP and alpha-ribazole to generate adenosylcobalamin (Ado-cobalamin). Also synthesizes adenosylcobalamin 5'-phosphate from adenosylcobinamide-GDP and alpha-ribazole 5'-phosphate.</text>
</comment>
<keyword evidence="7 19" id="KW-1003">Cell membrane</keyword>
<evidence type="ECO:0000256" key="2">
    <source>
        <dbReference type="ARBA" id="ARBA00004651"/>
    </source>
</evidence>
<protein>
    <recommendedName>
        <fullName evidence="6 19">Adenosylcobinamide-GDP ribazoletransferase</fullName>
        <ecNumber evidence="5 19">2.7.8.26</ecNumber>
    </recommendedName>
    <alternativeName>
        <fullName evidence="16 19">Cobalamin synthase</fullName>
    </alternativeName>
    <alternativeName>
        <fullName evidence="15 19">Cobalamin-5'-phosphate synthase</fullName>
    </alternativeName>
</protein>
<sequence length="247" mass="24972">MDGFRLALSWLTVLPVHVSEVDTRSAGRAISWAPVVGALLGCVAAALLWAIHSFGAPPLLAGLVTVAALVLTTRGMHIDGLADTVDGLGCYGSPQRALEVMRDGSTGPFAVVALIFAVSGQAVALGALAVGGHWLAVILGVAVGRAGFVLSCRARIPAARPEGLGSLVAGSQALALVAVWWTTLAVLGVFVIDSAWWLGPVAVVLAGATVFALGVHTRRRFGGITGDVLGASCEIATTLALAVLALA</sequence>
<dbReference type="GO" id="GO:0009236">
    <property type="term" value="P:cobalamin biosynthetic process"/>
    <property type="evidence" value="ECO:0007669"/>
    <property type="project" value="UniProtKB-UniRule"/>
</dbReference>
<keyword evidence="10 19" id="KW-0812">Transmembrane</keyword>
<evidence type="ECO:0000256" key="15">
    <source>
        <dbReference type="ARBA" id="ARBA00032605"/>
    </source>
</evidence>
<evidence type="ECO:0000313" key="20">
    <source>
        <dbReference type="EMBL" id="QGK69396.1"/>
    </source>
</evidence>
<evidence type="ECO:0000256" key="19">
    <source>
        <dbReference type="HAMAP-Rule" id="MF_00719"/>
    </source>
</evidence>
<dbReference type="KEGG" id="sace:GIY23_07545"/>
<keyword evidence="13 19" id="KW-0472">Membrane</keyword>
<feature type="transmembrane region" description="Helical" evidence="19">
    <location>
        <begin position="196"/>
        <end position="216"/>
    </location>
</feature>
<evidence type="ECO:0000256" key="13">
    <source>
        <dbReference type="ARBA" id="ARBA00023136"/>
    </source>
</evidence>
<dbReference type="PANTHER" id="PTHR34148:SF1">
    <property type="entry name" value="ADENOSYLCOBINAMIDE-GDP RIBAZOLETRANSFERASE"/>
    <property type="match status" value="1"/>
</dbReference>
<evidence type="ECO:0000256" key="6">
    <source>
        <dbReference type="ARBA" id="ARBA00015850"/>
    </source>
</evidence>
<evidence type="ECO:0000256" key="1">
    <source>
        <dbReference type="ARBA" id="ARBA00001946"/>
    </source>
</evidence>
<evidence type="ECO:0000256" key="11">
    <source>
        <dbReference type="ARBA" id="ARBA00022842"/>
    </source>
</evidence>
<comment type="catalytic activity">
    <reaction evidence="18 19">
        <text>alpha-ribazole 5'-phosphate + adenosylcob(III)inamide-GDP = adenosylcob(III)alamin 5'-phosphate + GMP + H(+)</text>
        <dbReference type="Rhea" id="RHEA:23560"/>
        <dbReference type="ChEBI" id="CHEBI:15378"/>
        <dbReference type="ChEBI" id="CHEBI:57918"/>
        <dbReference type="ChEBI" id="CHEBI:58115"/>
        <dbReference type="ChEBI" id="CHEBI:60487"/>
        <dbReference type="ChEBI" id="CHEBI:60493"/>
        <dbReference type="EC" id="2.7.8.26"/>
    </reaction>
</comment>
<keyword evidence="8 19" id="KW-0169">Cobalamin biosynthesis</keyword>
<comment type="subcellular location">
    <subcellularLocation>
        <location evidence="2 19">Cell membrane</location>
        <topology evidence="2 19">Multi-pass membrane protein</topology>
    </subcellularLocation>
</comment>
<dbReference type="GO" id="GO:0051073">
    <property type="term" value="F:adenosylcobinamide-GDP ribazoletransferase activity"/>
    <property type="evidence" value="ECO:0007669"/>
    <property type="project" value="UniProtKB-UniRule"/>
</dbReference>
<dbReference type="PANTHER" id="PTHR34148">
    <property type="entry name" value="ADENOSYLCOBINAMIDE-GDP RIBAZOLETRANSFERASE"/>
    <property type="match status" value="1"/>
</dbReference>
<gene>
    <name evidence="19 20" type="primary">cobS</name>
    <name evidence="20" type="ORF">GIY23_07545</name>
</gene>
<proteinExistence type="inferred from homology"/>
<dbReference type="UniPathway" id="UPA00148">
    <property type="reaction ID" value="UER00238"/>
</dbReference>
<evidence type="ECO:0000313" key="21">
    <source>
        <dbReference type="Proteomes" id="UP000371041"/>
    </source>
</evidence>
<comment type="caution">
    <text evidence="19">Lacks conserved residue(s) required for the propagation of feature annotation.</text>
</comment>
<dbReference type="Pfam" id="PF02654">
    <property type="entry name" value="CobS"/>
    <property type="match status" value="1"/>
</dbReference>
<keyword evidence="11 19" id="KW-0460">Magnesium</keyword>
<evidence type="ECO:0000256" key="17">
    <source>
        <dbReference type="ARBA" id="ARBA00048623"/>
    </source>
</evidence>
<evidence type="ECO:0000256" key="9">
    <source>
        <dbReference type="ARBA" id="ARBA00022679"/>
    </source>
</evidence>
<comment type="pathway">
    <text evidence="3 19">Cofactor biosynthesis; adenosylcobalamin biosynthesis; adenosylcobalamin from cob(II)yrinate a,c-diamide: step 7/7.</text>
</comment>
<dbReference type="GO" id="GO:0005886">
    <property type="term" value="C:plasma membrane"/>
    <property type="evidence" value="ECO:0007669"/>
    <property type="project" value="UniProtKB-SubCell"/>
</dbReference>
<evidence type="ECO:0000256" key="14">
    <source>
        <dbReference type="ARBA" id="ARBA00025228"/>
    </source>
</evidence>
<feature type="transmembrane region" description="Helical" evidence="19">
    <location>
        <begin position="164"/>
        <end position="190"/>
    </location>
</feature>
<dbReference type="HAMAP" id="MF_00719">
    <property type="entry name" value="CobS"/>
    <property type="match status" value="1"/>
</dbReference>
<evidence type="ECO:0000256" key="4">
    <source>
        <dbReference type="ARBA" id="ARBA00010561"/>
    </source>
</evidence>
<evidence type="ECO:0000256" key="3">
    <source>
        <dbReference type="ARBA" id="ARBA00004663"/>
    </source>
</evidence>
<accession>A0A5Q3Q7I0</accession>
<keyword evidence="9 19" id="KW-0808">Transferase</keyword>
<dbReference type="EMBL" id="CP045929">
    <property type="protein sequence ID" value="QGK69396.1"/>
    <property type="molecule type" value="Genomic_DNA"/>
</dbReference>
<dbReference type="EC" id="2.7.8.26" evidence="5 19"/>
<dbReference type="RefSeq" id="WP_154075992.1">
    <property type="nucleotide sequence ID" value="NZ_CP045929.1"/>
</dbReference>